<gene>
    <name evidence="9" type="ORF">ASPWEDRAFT_69797</name>
</gene>
<feature type="domain" description="Zn(2)-C6 fungal-type" evidence="8">
    <location>
        <begin position="52"/>
        <end position="84"/>
    </location>
</feature>
<dbReference type="GO" id="GO:0000981">
    <property type="term" value="F:DNA-binding transcription factor activity, RNA polymerase II-specific"/>
    <property type="evidence" value="ECO:0007669"/>
    <property type="project" value="InterPro"/>
</dbReference>
<dbReference type="InterPro" id="IPR001138">
    <property type="entry name" value="Zn2Cys6_DnaBD"/>
</dbReference>
<feature type="compositionally biased region" description="Basic and acidic residues" evidence="7">
    <location>
        <begin position="138"/>
        <end position="150"/>
    </location>
</feature>
<dbReference type="Proteomes" id="UP000184383">
    <property type="component" value="Unassembled WGS sequence"/>
</dbReference>
<evidence type="ECO:0000313" key="10">
    <source>
        <dbReference type="Proteomes" id="UP000184383"/>
    </source>
</evidence>
<dbReference type="GO" id="GO:0005634">
    <property type="term" value="C:nucleus"/>
    <property type="evidence" value="ECO:0007669"/>
    <property type="project" value="UniProtKB-SubCell"/>
</dbReference>
<evidence type="ECO:0000256" key="4">
    <source>
        <dbReference type="ARBA" id="ARBA00023125"/>
    </source>
</evidence>
<evidence type="ECO:0000256" key="6">
    <source>
        <dbReference type="ARBA" id="ARBA00023242"/>
    </source>
</evidence>
<sequence>MSKRKRSCPEDPSDTVPTSDAAGLSISSRRLSTAEEPKTVEVLPGITRKITACAACRKQKIRCDMPEGVPPCVRCRRRSLTCVLNKSLQSLVEEAKNTDILQADVREIHGTLGAICDHLNLNRPKPLLSVSTGDIHHYENSNSDNERDDAVSGCEVSPPGTPSAVQAPIDTFLDIAKLGSPGSADTPSQSGARHRRLAGSQDLVSKGIISATDAGILVERYFTRFDSYLYGTSSKFYDLQKLRTSCPTLLAAICTISAIHDPQSQALYEVCNREFRRRVSRSLFEKHGLEYLRALTVSSFWLADASRILLSDAVRRSADIHLHRSFGHIWNMANGGPVTTPGSTSHGPSPSMAEMKDRVRLWYLLFICDQHLSILHNRDPLLRSDKEIAMSWEAYLKREDSKDTDIRIVSQVALLLIMSQVRDLLGSDQETRVPQTLANQIVHYSRQLDKWFTRFSALFKPDPCIGDFPRRGLQLHYQFGKLYLGHQIFKGLQGEAIPPPFMTAASMAHDAAIAIFEMILQDEQLQQNLVGMPHYFHIMIAFAGHFLLEVTKTYAVQLSITADENLSLIQRVLTLFQNTPCVPQHPICRMTPGLNRKLFDCAASLQSRPSTFPDLQRPVEYHRPAQQVPSSGPFSFSGDSLVTPADDFLLTDFGEFNFPGMMSNFMP</sequence>
<comment type="subcellular location">
    <subcellularLocation>
        <location evidence="1">Nucleus</location>
    </subcellularLocation>
</comment>
<dbReference type="Gene3D" id="4.10.240.10">
    <property type="entry name" value="Zn(2)-C6 fungal-type DNA-binding domain"/>
    <property type="match status" value="1"/>
</dbReference>
<keyword evidence="5" id="KW-0804">Transcription</keyword>
<accession>A0A1L9RGK0</accession>
<dbReference type="OrthoDB" id="1925334at2759"/>
<dbReference type="CDD" id="cd00067">
    <property type="entry name" value="GAL4"/>
    <property type="match status" value="1"/>
</dbReference>
<keyword evidence="10" id="KW-1185">Reference proteome</keyword>
<protein>
    <recommendedName>
        <fullName evidence="8">Zn(2)-C6 fungal-type domain-containing protein</fullName>
    </recommendedName>
</protein>
<dbReference type="PANTHER" id="PTHR31845">
    <property type="entry name" value="FINGER DOMAIN PROTEIN, PUTATIVE-RELATED"/>
    <property type="match status" value="1"/>
</dbReference>
<dbReference type="CDD" id="cd12148">
    <property type="entry name" value="fungal_TF_MHR"/>
    <property type="match status" value="1"/>
</dbReference>
<feature type="region of interest" description="Disordered" evidence="7">
    <location>
        <begin position="1"/>
        <end position="35"/>
    </location>
</feature>
<dbReference type="AlphaFoldDB" id="A0A1L9RGK0"/>
<dbReference type="SUPFAM" id="SSF57701">
    <property type="entry name" value="Zn2/Cys6 DNA-binding domain"/>
    <property type="match status" value="1"/>
</dbReference>
<dbReference type="RefSeq" id="XP_040687727.1">
    <property type="nucleotide sequence ID" value="XM_040839072.1"/>
</dbReference>
<dbReference type="VEuPathDB" id="FungiDB:ASPWEDRAFT_69797"/>
<dbReference type="PROSITE" id="PS50048">
    <property type="entry name" value="ZN2_CY6_FUNGAL_2"/>
    <property type="match status" value="1"/>
</dbReference>
<proteinExistence type="predicted"/>
<dbReference type="InterPro" id="IPR036864">
    <property type="entry name" value="Zn2-C6_fun-type_DNA-bd_sf"/>
</dbReference>
<dbReference type="InterPro" id="IPR051089">
    <property type="entry name" value="prtT"/>
</dbReference>
<dbReference type="GeneID" id="63754920"/>
<evidence type="ECO:0000256" key="1">
    <source>
        <dbReference type="ARBA" id="ARBA00004123"/>
    </source>
</evidence>
<evidence type="ECO:0000256" key="5">
    <source>
        <dbReference type="ARBA" id="ARBA00023163"/>
    </source>
</evidence>
<evidence type="ECO:0000259" key="8">
    <source>
        <dbReference type="PROSITE" id="PS50048"/>
    </source>
</evidence>
<evidence type="ECO:0000256" key="3">
    <source>
        <dbReference type="ARBA" id="ARBA00023015"/>
    </source>
</evidence>
<reference evidence="10" key="1">
    <citation type="journal article" date="2017" name="Genome Biol.">
        <title>Comparative genomics reveals high biological diversity and specific adaptations in the industrially and medically important fungal genus Aspergillus.</title>
        <authorList>
            <person name="de Vries R.P."/>
            <person name="Riley R."/>
            <person name="Wiebenga A."/>
            <person name="Aguilar-Osorio G."/>
            <person name="Amillis S."/>
            <person name="Uchima C.A."/>
            <person name="Anderluh G."/>
            <person name="Asadollahi M."/>
            <person name="Askin M."/>
            <person name="Barry K."/>
            <person name="Battaglia E."/>
            <person name="Bayram O."/>
            <person name="Benocci T."/>
            <person name="Braus-Stromeyer S.A."/>
            <person name="Caldana C."/>
            <person name="Canovas D."/>
            <person name="Cerqueira G.C."/>
            <person name="Chen F."/>
            <person name="Chen W."/>
            <person name="Choi C."/>
            <person name="Clum A."/>
            <person name="Dos Santos R.A."/>
            <person name="Damasio A.R."/>
            <person name="Diallinas G."/>
            <person name="Emri T."/>
            <person name="Fekete E."/>
            <person name="Flipphi M."/>
            <person name="Freyberg S."/>
            <person name="Gallo A."/>
            <person name="Gournas C."/>
            <person name="Habgood R."/>
            <person name="Hainaut M."/>
            <person name="Harispe M.L."/>
            <person name="Henrissat B."/>
            <person name="Hilden K.S."/>
            <person name="Hope R."/>
            <person name="Hossain A."/>
            <person name="Karabika E."/>
            <person name="Karaffa L."/>
            <person name="Karanyi Z."/>
            <person name="Krasevec N."/>
            <person name="Kuo A."/>
            <person name="Kusch H."/>
            <person name="LaButti K."/>
            <person name="Lagendijk E.L."/>
            <person name="Lapidus A."/>
            <person name="Levasseur A."/>
            <person name="Lindquist E."/>
            <person name="Lipzen A."/>
            <person name="Logrieco A.F."/>
            <person name="MacCabe A."/>
            <person name="Maekelae M.R."/>
            <person name="Malavazi I."/>
            <person name="Melin P."/>
            <person name="Meyer V."/>
            <person name="Mielnichuk N."/>
            <person name="Miskei M."/>
            <person name="Molnar A.P."/>
            <person name="Mule G."/>
            <person name="Ngan C.Y."/>
            <person name="Orejas M."/>
            <person name="Orosz E."/>
            <person name="Ouedraogo J.P."/>
            <person name="Overkamp K.M."/>
            <person name="Park H.-S."/>
            <person name="Perrone G."/>
            <person name="Piumi F."/>
            <person name="Punt P.J."/>
            <person name="Ram A.F."/>
            <person name="Ramon A."/>
            <person name="Rauscher S."/>
            <person name="Record E."/>
            <person name="Riano-Pachon D.M."/>
            <person name="Robert V."/>
            <person name="Roehrig J."/>
            <person name="Ruller R."/>
            <person name="Salamov A."/>
            <person name="Salih N.S."/>
            <person name="Samson R.A."/>
            <person name="Sandor E."/>
            <person name="Sanguinetti M."/>
            <person name="Schuetze T."/>
            <person name="Sepcic K."/>
            <person name="Shelest E."/>
            <person name="Sherlock G."/>
            <person name="Sophianopoulou V."/>
            <person name="Squina F.M."/>
            <person name="Sun H."/>
            <person name="Susca A."/>
            <person name="Todd R.B."/>
            <person name="Tsang A."/>
            <person name="Unkles S.E."/>
            <person name="van de Wiele N."/>
            <person name="van Rossen-Uffink D."/>
            <person name="Oliveira J.V."/>
            <person name="Vesth T.C."/>
            <person name="Visser J."/>
            <person name="Yu J.-H."/>
            <person name="Zhou M."/>
            <person name="Andersen M.R."/>
            <person name="Archer D.B."/>
            <person name="Baker S.E."/>
            <person name="Benoit I."/>
            <person name="Brakhage A.A."/>
            <person name="Braus G.H."/>
            <person name="Fischer R."/>
            <person name="Frisvad J.C."/>
            <person name="Goldman G.H."/>
            <person name="Houbraken J."/>
            <person name="Oakley B."/>
            <person name="Pocsi I."/>
            <person name="Scazzocchio C."/>
            <person name="Seiboth B."/>
            <person name="vanKuyk P.A."/>
            <person name="Wortman J."/>
            <person name="Dyer P.S."/>
            <person name="Grigoriev I.V."/>
        </authorList>
    </citation>
    <scope>NUCLEOTIDE SEQUENCE [LARGE SCALE GENOMIC DNA]</scope>
    <source>
        <strain evidence="10">DTO 134E9</strain>
    </source>
</reference>
<dbReference type="GO" id="GO:0008270">
    <property type="term" value="F:zinc ion binding"/>
    <property type="evidence" value="ECO:0007669"/>
    <property type="project" value="InterPro"/>
</dbReference>
<keyword evidence="6" id="KW-0539">Nucleus</keyword>
<dbReference type="GO" id="GO:0000976">
    <property type="term" value="F:transcription cis-regulatory region binding"/>
    <property type="evidence" value="ECO:0007669"/>
    <property type="project" value="TreeGrafter"/>
</dbReference>
<organism evidence="9 10">
    <name type="scientific">Aspergillus wentii DTO 134E9</name>
    <dbReference type="NCBI Taxonomy" id="1073089"/>
    <lineage>
        <taxon>Eukaryota</taxon>
        <taxon>Fungi</taxon>
        <taxon>Dikarya</taxon>
        <taxon>Ascomycota</taxon>
        <taxon>Pezizomycotina</taxon>
        <taxon>Eurotiomycetes</taxon>
        <taxon>Eurotiomycetidae</taxon>
        <taxon>Eurotiales</taxon>
        <taxon>Aspergillaceae</taxon>
        <taxon>Aspergillus</taxon>
        <taxon>Aspergillus subgen. Cremei</taxon>
    </lineage>
</organism>
<dbReference type="Pfam" id="PF00172">
    <property type="entry name" value="Zn_clus"/>
    <property type="match status" value="1"/>
</dbReference>
<dbReference type="PANTHER" id="PTHR31845:SF17">
    <property type="entry name" value="ZN(II)2CYS6 TRANSCRIPTION FACTOR (EUROFUNG)"/>
    <property type="match status" value="1"/>
</dbReference>
<keyword evidence="4" id="KW-0238">DNA-binding</keyword>
<dbReference type="PROSITE" id="PS00463">
    <property type="entry name" value="ZN2_CY6_FUNGAL_1"/>
    <property type="match status" value="1"/>
</dbReference>
<evidence type="ECO:0000256" key="7">
    <source>
        <dbReference type="SAM" id="MobiDB-lite"/>
    </source>
</evidence>
<dbReference type="SMART" id="SM00066">
    <property type="entry name" value="GAL4"/>
    <property type="match status" value="1"/>
</dbReference>
<name>A0A1L9RGK0_ASPWE</name>
<keyword evidence="3" id="KW-0805">Transcription regulation</keyword>
<keyword evidence="2" id="KW-0862">Zinc</keyword>
<dbReference type="EMBL" id="KV878213">
    <property type="protein sequence ID" value="OJJ34051.1"/>
    <property type="molecule type" value="Genomic_DNA"/>
</dbReference>
<evidence type="ECO:0000256" key="2">
    <source>
        <dbReference type="ARBA" id="ARBA00022833"/>
    </source>
</evidence>
<feature type="region of interest" description="Disordered" evidence="7">
    <location>
        <begin position="138"/>
        <end position="163"/>
    </location>
</feature>
<evidence type="ECO:0000313" key="9">
    <source>
        <dbReference type="EMBL" id="OJJ34051.1"/>
    </source>
</evidence>